<dbReference type="EMBL" id="CYZA01000006">
    <property type="protein sequence ID" value="CUN85745.1"/>
    <property type="molecule type" value="Genomic_DNA"/>
</dbReference>
<gene>
    <name evidence="1" type="ORF">ERS852395_01534</name>
</gene>
<reference evidence="1 2" key="1">
    <citation type="submission" date="2015-09" db="EMBL/GenBank/DDBJ databases">
        <authorList>
            <consortium name="Pathogen Informatics"/>
        </authorList>
    </citation>
    <scope>NUCLEOTIDE SEQUENCE [LARGE SCALE GENOMIC DNA]</scope>
    <source>
        <strain evidence="1 2">2789STDY5608838</strain>
    </source>
</reference>
<sequence>MYTLKITDENTVVTTVKESIVERSNYVDKIQIVTNKMYREQIDMSDTTVYMKYKLPVSDKIKMTQLIINNLEYEQNYIQYLIPVDAALTAEAGDIEVSFTFLKLVANEDGTYTSYIRKTTSGVIHITPLVQFDKYEPSELFTEIDQRLLAMEGMIKDLNAQNKATYEGMVKDIRLNTEDRKITLTDRNGEDTGNGIVVKDLSAMVAEDMTGKDPDGTQDGVVHLDQVVDLDKLLK</sequence>
<dbReference type="AlphaFoldDB" id="A0A174AE18"/>
<dbReference type="RefSeq" id="WP_055053271.1">
    <property type="nucleotide sequence ID" value="NZ_CYZA01000006.1"/>
</dbReference>
<dbReference type="Proteomes" id="UP000095447">
    <property type="component" value="Unassembled WGS sequence"/>
</dbReference>
<evidence type="ECO:0000313" key="1">
    <source>
        <dbReference type="EMBL" id="CUN85745.1"/>
    </source>
</evidence>
<accession>A0A174AE18</accession>
<proteinExistence type="predicted"/>
<name>A0A174AE18_9FIRM</name>
<protein>
    <submittedName>
        <fullName evidence="1">Uncharacterized protein</fullName>
    </submittedName>
</protein>
<organism evidence="1 2">
    <name type="scientific">Blautia obeum</name>
    <dbReference type="NCBI Taxonomy" id="40520"/>
    <lineage>
        <taxon>Bacteria</taxon>
        <taxon>Bacillati</taxon>
        <taxon>Bacillota</taxon>
        <taxon>Clostridia</taxon>
        <taxon>Lachnospirales</taxon>
        <taxon>Lachnospiraceae</taxon>
        <taxon>Blautia</taxon>
    </lineage>
</organism>
<evidence type="ECO:0000313" key="2">
    <source>
        <dbReference type="Proteomes" id="UP000095447"/>
    </source>
</evidence>